<evidence type="ECO:0000313" key="5">
    <source>
        <dbReference type="Proteomes" id="UP000661112"/>
    </source>
</evidence>
<dbReference type="InterPro" id="IPR002110">
    <property type="entry name" value="Ankyrin_rpt"/>
</dbReference>
<keyword evidence="5" id="KW-1185">Reference proteome</keyword>
<dbReference type="Gene3D" id="1.25.40.20">
    <property type="entry name" value="Ankyrin repeat-containing domain"/>
    <property type="match status" value="2"/>
</dbReference>
<dbReference type="PRINTS" id="PR01415">
    <property type="entry name" value="ANKYRIN"/>
</dbReference>
<feature type="repeat" description="ANK" evidence="3">
    <location>
        <begin position="100"/>
        <end position="132"/>
    </location>
</feature>
<dbReference type="Proteomes" id="UP000661112">
    <property type="component" value="Unassembled WGS sequence"/>
</dbReference>
<dbReference type="SMART" id="SM00248">
    <property type="entry name" value="ANK"/>
    <property type="match status" value="5"/>
</dbReference>
<dbReference type="InterPro" id="IPR036770">
    <property type="entry name" value="Ankyrin_rpt-contain_sf"/>
</dbReference>
<reference evidence="4 5" key="1">
    <citation type="journal article" date="2020" name="ISME J.">
        <title>Comparative genomics reveals insights into cyanobacterial evolution and habitat adaptation.</title>
        <authorList>
            <person name="Chen M.Y."/>
            <person name="Teng W.K."/>
            <person name="Zhao L."/>
            <person name="Hu C.X."/>
            <person name="Zhou Y.K."/>
            <person name="Han B.P."/>
            <person name="Song L.R."/>
            <person name="Shu W.S."/>
        </authorList>
    </citation>
    <scope>NUCLEOTIDE SEQUENCE [LARGE SCALE GENOMIC DNA]</scope>
    <source>
        <strain evidence="4 5">FACHB-119</strain>
    </source>
</reference>
<evidence type="ECO:0000256" key="3">
    <source>
        <dbReference type="PROSITE-ProRule" id="PRU00023"/>
    </source>
</evidence>
<feature type="repeat" description="ANK" evidence="3">
    <location>
        <begin position="66"/>
        <end position="98"/>
    </location>
</feature>
<protein>
    <submittedName>
        <fullName evidence="4">Ankyrin repeat domain-containing protein</fullName>
    </submittedName>
</protein>
<organism evidence="4 5">
    <name type="scientific">Anabaena azotica FACHB-119</name>
    <dbReference type="NCBI Taxonomy" id="947527"/>
    <lineage>
        <taxon>Bacteria</taxon>
        <taxon>Bacillati</taxon>
        <taxon>Cyanobacteriota</taxon>
        <taxon>Cyanophyceae</taxon>
        <taxon>Nostocales</taxon>
        <taxon>Nostocaceae</taxon>
        <taxon>Anabaena</taxon>
        <taxon>Anabaena azotica</taxon>
    </lineage>
</organism>
<name>A0ABR8DC69_9NOST</name>
<dbReference type="PANTHER" id="PTHR23206">
    <property type="entry name" value="MASK PROTEIN"/>
    <property type="match status" value="1"/>
</dbReference>
<sequence length="193" mass="20982">MYAAFFAASEGQADAVKVLLEAGADTTITPTTSQGTPFQVACVQGNEEVVKAFLEYDKTLANKSINNVTPLYIAAELGHKEVVKILLQYNADVNLQPTEKSATPLYIATSNGNKEVVEILLKAKADTEIGYKEATPLHIAAFNGDEEIVELLLRYGANPHKKDQQGQTPYNLAEAKGYENVAKLLALKPRKQT</sequence>
<feature type="repeat" description="ANK" evidence="3">
    <location>
        <begin position="132"/>
        <end position="164"/>
    </location>
</feature>
<proteinExistence type="predicted"/>
<dbReference type="EMBL" id="JACJSG010000054">
    <property type="protein sequence ID" value="MBD2504558.1"/>
    <property type="molecule type" value="Genomic_DNA"/>
</dbReference>
<evidence type="ECO:0000313" key="4">
    <source>
        <dbReference type="EMBL" id="MBD2504558.1"/>
    </source>
</evidence>
<accession>A0ABR8DC69</accession>
<dbReference type="RefSeq" id="WP_190478501.1">
    <property type="nucleotide sequence ID" value="NZ_JACJSG010000054.1"/>
</dbReference>
<keyword evidence="2 3" id="KW-0040">ANK repeat</keyword>
<comment type="caution">
    <text evidence="4">The sequence shown here is derived from an EMBL/GenBank/DDBJ whole genome shotgun (WGS) entry which is preliminary data.</text>
</comment>
<dbReference type="Pfam" id="PF12796">
    <property type="entry name" value="Ank_2"/>
    <property type="match status" value="2"/>
</dbReference>
<evidence type="ECO:0000256" key="1">
    <source>
        <dbReference type="ARBA" id="ARBA00022737"/>
    </source>
</evidence>
<dbReference type="PROSITE" id="PS50088">
    <property type="entry name" value="ANK_REPEAT"/>
    <property type="match status" value="3"/>
</dbReference>
<keyword evidence="1" id="KW-0677">Repeat</keyword>
<gene>
    <name evidence="4" type="ORF">H6G83_28775</name>
</gene>
<dbReference type="SUPFAM" id="SSF48403">
    <property type="entry name" value="Ankyrin repeat"/>
    <property type="match status" value="1"/>
</dbReference>
<evidence type="ECO:0000256" key="2">
    <source>
        <dbReference type="ARBA" id="ARBA00023043"/>
    </source>
</evidence>
<dbReference type="PROSITE" id="PS50297">
    <property type="entry name" value="ANK_REP_REGION"/>
    <property type="match status" value="3"/>
</dbReference>
<dbReference type="PANTHER" id="PTHR23206:SF8">
    <property type="entry name" value="ANKYRIN REPEAT AND KH DOMAIN-CONTAINING 1"/>
    <property type="match status" value="1"/>
</dbReference>
<dbReference type="InterPro" id="IPR051631">
    <property type="entry name" value="Ankyrin-KH/SAM_domain"/>
</dbReference>